<proteinExistence type="predicted"/>
<gene>
    <name evidence="2" type="ORF">QBC42DRAFT_247128</name>
</gene>
<dbReference type="EMBL" id="MU864929">
    <property type="protein sequence ID" value="KAK4466778.1"/>
    <property type="molecule type" value="Genomic_DNA"/>
</dbReference>
<keyword evidence="1" id="KW-0472">Membrane</keyword>
<keyword evidence="3" id="KW-1185">Reference proteome</keyword>
<keyword evidence="1" id="KW-1133">Transmembrane helix</keyword>
<protein>
    <submittedName>
        <fullName evidence="2">Uncharacterized protein</fullName>
    </submittedName>
</protein>
<accession>A0AAV9I237</accession>
<evidence type="ECO:0000313" key="2">
    <source>
        <dbReference type="EMBL" id="KAK4466778.1"/>
    </source>
</evidence>
<dbReference type="Proteomes" id="UP001321749">
    <property type="component" value="Unassembled WGS sequence"/>
</dbReference>
<dbReference type="AlphaFoldDB" id="A0AAV9I237"/>
<feature type="transmembrane region" description="Helical" evidence="1">
    <location>
        <begin position="146"/>
        <end position="164"/>
    </location>
</feature>
<reference evidence="2" key="2">
    <citation type="submission" date="2023-06" db="EMBL/GenBank/DDBJ databases">
        <authorList>
            <consortium name="Lawrence Berkeley National Laboratory"/>
            <person name="Mondo S.J."/>
            <person name="Hensen N."/>
            <person name="Bonometti L."/>
            <person name="Westerberg I."/>
            <person name="Brannstrom I.O."/>
            <person name="Guillou S."/>
            <person name="Cros-Aarteil S."/>
            <person name="Calhoun S."/>
            <person name="Haridas S."/>
            <person name="Kuo A."/>
            <person name="Pangilinan J."/>
            <person name="Riley R."/>
            <person name="Labutti K."/>
            <person name="Andreopoulos B."/>
            <person name="Lipzen A."/>
            <person name="Chen C."/>
            <person name="Yanf M."/>
            <person name="Daum C."/>
            <person name="Ng V."/>
            <person name="Clum A."/>
            <person name="Steindorff A."/>
            <person name="Ohm R."/>
            <person name="Martin F."/>
            <person name="Silar P."/>
            <person name="Natvig D."/>
            <person name="Lalanne C."/>
            <person name="Gautier V."/>
            <person name="Ament-Velasquez S.L."/>
            <person name="Kruys A."/>
            <person name="Hutchinson M.I."/>
            <person name="Powell A.J."/>
            <person name="Barry K."/>
            <person name="Miller A.N."/>
            <person name="Grigoriev I.V."/>
            <person name="Debuchy R."/>
            <person name="Gladieux P."/>
            <person name="Thoren M.H."/>
            <person name="Johannesson H."/>
        </authorList>
    </citation>
    <scope>NUCLEOTIDE SEQUENCE</scope>
    <source>
        <strain evidence="2">PSN324</strain>
    </source>
</reference>
<comment type="caution">
    <text evidence="2">The sequence shown here is derived from an EMBL/GenBank/DDBJ whole genome shotgun (WGS) entry which is preliminary data.</text>
</comment>
<evidence type="ECO:0000313" key="3">
    <source>
        <dbReference type="Proteomes" id="UP001321749"/>
    </source>
</evidence>
<evidence type="ECO:0000256" key="1">
    <source>
        <dbReference type="SAM" id="Phobius"/>
    </source>
</evidence>
<reference evidence="2" key="1">
    <citation type="journal article" date="2023" name="Mol. Phylogenet. Evol.">
        <title>Genome-scale phylogeny and comparative genomics of the fungal order Sordariales.</title>
        <authorList>
            <person name="Hensen N."/>
            <person name="Bonometti L."/>
            <person name="Westerberg I."/>
            <person name="Brannstrom I.O."/>
            <person name="Guillou S."/>
            <person name="Cros-Aarteil S."/>
            <person name="Calhoun S."/>
            <person name="Haridas S."/>
            <person name="Kuo A."/>
            <person name="Mondo S."/>
            <person name="Pangilinan J."/>
            <person name="Riley R."/>
            <person name="LaButti K."/>
            <person name="Andreopoulos B."/>
            <person name="Lipzen A."/>
            <person name="Chen C."/>
            <person name="Yan M."/>
            <person name="Daum C."/>
            <person name="Ng V."/>
            <person name="Clum A."/>
            <person name="Steindorff A."/>
            <person name="Ohm R.A."/>
            <person name="Martin F."/>
            <person name="Silar P."/>
            <person name="Natvig D.O."/>
            <person name="Lalanne C."/>
            <person name="Gautier V."/>
            <person name="Ament-Velasquez S.L."/>
            <person name="Kruys A."/>
            <person name="Hutchinson M.I."/>
            <person name="Powell A.J."/>
            <person name="Barry K."/>
            <person name="Miller A.N."/>
            <person name="Grigoriev I.V."/>
            <person name="Debuchy R."/>
            <person name="Gladieux P."/>
            <person name="Hiltunen Thoren M."/>
            <person name="Johannesson H."/>
        </authorList>
    </citation>
    <scope>NUCLEOTIDE SEQUENCE</scope>
    <source>
        <strain evidence="2">PSN324</strain>
    </source>
</reference>
<keyword evidence="1" id="KW-0812">Transmembrane</keyword>
<organism evidence="2 3">
    <name type="scientific">Cladorrhinum samala</name>
    <dbReference type="NCBI Taxonomy" id="585594"/>
    <lineage>
        <taxon>Eukaryota</taxon>
        <taxon>Fungi</taxon>
        <taxon>Dikarya</taxon>
        <taxon>Ascomycota</taxon>
        <taxon>Pezizomycotina</taxon>
        <taxon>Sordariomycetes</taxon>
        <taxon>Sordariomycetidae</taxon>
        <taxon>Sordariales</taxon>
        <taxon>Podosporaceae</taxon>
        <taxon>Cladorrhinum</taxon>
    </lineage>
</organism>
<name>A0AAV9I237_9PEZI</name>
<sequence>MNQGQQDPTSNQAQKQILRLALETLGPAATRTVQPVLSVIYGSSWILKKLTQTVASWSVGKGIYGAAVASYTSKLMRTNLITAGIELIWEIGTLLSRYYGGEIDLKELMKGILERTVTQTGRVGGWAAAMAVLAQLPVLLPLPIGAPLAFLIGLCASIVGGLMCKRLVRRLMGEESDEEFVEELCRDWEDLVALLQGAKGFISDALEYLAISGWFSKRKGE</sequence>